<name>A0A915PLH4_9BILA</name>
<accession>A0A915PLH4</accession>
<reference evidence="2" key="1">
    <citation type="submission" date="2022-11" db="UniProtKB">
        <authorList>
            <consortium name="WormBaseParasite"/>
        </authorList>
    </citation>
    <scope>IDENTIFICATION</scope>
</reference>
<sequence length="225" mass="25251">MPEVEVIAMAIFHLKLLHAITSPLHSVLTRGFKTTIYSAGEIHLPRFSIYKITVVFFALSAIWHCFTWPNPIGVLHWNFSVRPQVNLKPQMSFVAKSHSAPQVSSLACSNDAKAIRSQSDTTQCKMDGKVNLGVDVRLKNAIFDVILTVYEIIMESVSLASEYASTMLRLHYLQVYNRSRTKLPVASNLSAPKKYFSVGDKHQKDGDECKNIVDDVRRLITTGNV</sequence>
<organism evidence="1 2">
    <name type="scientific">Setaria digitata</name>
    <dbReference type="NCBI Taxonomy" id="48799"/>
    <lineage>
        <taxon>Eukaryota</taxon>
        <taxon>Metazoa</taxon>
        <taxon>Ecdysozoa</taxon>
        <taxon>Nematoda</taxon>
        <taxon>Chromadorea</taxon>
        <taxon>Rhabditida</taxon>
        <taxon>Spirurina</taxon>
        <taxon>Spiruromorpha</taxon>
        <taxon>Filarioidea</taxon>
        <taxon>Setariidae</taxon>
        <taxon>Setaria</taxon>
    </lineage>
</organism>
<dbReference type="WBParaSite" id="sdigi.contig167.g5546.t1">
    <property type="protein sequence ID" value="sdigi.contig167.g5546.t1"/>
    <property type="gene ID" value="sdigi.contig167.g5546"/>
</dbReference>
<protein>
    <submittedName>
        <fullName evidence="2">Uncharacterized protein</fullName>
    </submittedName>
</protein>
<evidence type="ECO:0000313" key="1">
    <source>
        <dbReference type="Proteomes" id="UP000887581"/>
    </source>
</evidence>
<evidence type="ECO:0000313" key="2">
    <source>
        <dbReference type="WBParaSite" id="sdigi.contig167.g5546.t1"/>
    </source>
</evidence>
<proteinExistence type="predicted"/>
<keyword evidence="1" id="KW-1185">Reference proteome</keyword>
<dbReference type="AlphaFoldDB" id="A0A915PLH4"/>
<dbReference type="Proteomes" id="UP000887581">
    <property type="component" value="Unplaced"/>
</dbReference>